<evidence type="ECO:0000313" key="2">
    <source>
        <dbReference type="Proteomes" id="UP000230423"/>
    </source>
</evidence>
<accession>A0A2G9TDL2</accession>
<dbReference type="EMBL" id="KZ385927">
    <property type="protein sequence ID" value="PIO55460.1"/>
    <property type="molecule type" value="Genomic_DNA"/>
</dbReference>
<dbReference type="AlphaFoldDB" id="A0A2G9TDL2"/>
<name>A0A2G9TDL2_TELCI</name>
<dbReference type="Proteomes" id="UP000230423">
    <property type="component" value="Unassembled WGS sequence"/>
</dbReference>
<organism evidence="1 2">
    <name type="scientific">Teladorsagia circumcincta</name>
    <name type="common">Brown stomach worm</name>
    <name type="synonym">Ostertagia circumcincta</name>
    <dbReference type="NCBI Taxonomy" id="45464"/>
    <lineage>
        <taxon>Eukaryota</taxon>
        <taxon>Metazoa</taxon>
        <taxon>Ecdysozoa</taxon>
        <taxon>Nematoda</taxon>
        <taxon>Chromadorea</taxon>
        <taxon>Rhabditida</taxon>
        <taxon>Rhabditina</taxon>
        <taxon>Rhabditomorpha</taxon>
        <taxon>Strongyloidea</taxon>
        <taxon>Trichostrongylidae</taxon>
        <taxon>Teladorsagia</taxon>
    </lineage>
</organism>
<evidence type="ECO:0000313" key="1">
    <source>
        <dbReference type="EMBL" id="PIO55460.1"/>
    </source>
</evidence>
<protein>
    <recommendedName>
        <fullName evidence="3">AGC-kinase C-terminal domain-containing protein</fullName>
    </recommendedName>
</protein>
<sequence length="90" mass="10342">FVDYSTPLGCSQSLGDLFDQMLAFPPATRLRSFEALRKHDFFASLDFDEVEALKYNPLEDVLNNGKTVVEPDVIDWDAEENLDCFNENYE</sequence>
<proteinExistence type="predicted"/>
<feature type="non-terminal residue" evidence="1">
    <location>
        <position position="1"/>
    </location>
</feature>
<evidence type="ECO:0008006" key="3">
    <source>
        <dbReference type="Google" id="ProtNLM"/>
    </source>
</evidence>
<keyword evidence="2" id="KW-1185">Reference proteome</keyword>
<feature type="non-terminal residue" evidence="1">
    <location>
        <position position="90"/>
    </location>
</feature>
<dbReference type="OrthoDB" id="3205605at2759"/>
<reference evidence="1 2" key="1">
    <citation type="submission" date="2015-09" db="EMBL/GenBank/DDBJ databases">
        <title>Draft genome of the parasitic nematode Teladorsagia circumcincta isolate WARC Sus (inbred).</title>
        <authorList>
            <person name="Mitreva M."/>
        </authorList>
    </citation>
    <scope>NUCLEOTIDE SEQUENCE [LARGE SCALE GENOMIC DNA]</scope>
    <source>
        <strain evidence="1 2">S</strain>
    </source>
</reference>
<gene>
    <name evidence="1" type="ORF">TELCIR_23153</name>
</gene>